<dbReference type="InterPro" id="IPR010451">
    <property type="entry name" value="Acetoacetate_decarboxylase"/>
</dbReference>
<accession>A0ABD5P4L6</accession>
<dbReference type="EMBL" id="JBHSDJ010000129">
    <property type="protein sequence ID" value="MFC4248994.1"/>
    <property type="molecule type" value="Genomic_DNA"/>
</dbReference>
<feature type="transmembrane region" description="Helical" evidence="1">
    <location>
        <begin position="38"/>
        <end position="60"/>
    </location>
</feature>
<sequence>MRSRRRLSTGHEVTLPLELSCAIGGVVLPARRRRLARILPSALSPLAIAPGIGCVILVGIQYHCVGGPEPDAADAAEGATGLEPYDEFGVIVPAVAGARVDLPLVQLAGDVGGYVHWLPVTTDASVALGREIWGYPKERADVTVTDGPDGIRTVVDTDDDRVLRLEAPRVRDREREWTTHSYTTKDGDLLRTRADLSGRIGLRPGIGARVEWGEAAGALRELTSGASALASVYGSRVRARLFDGKSRRSTDD</sequence>
<dbReference type="AlphaFoldDB" id="A0ABD5P4L6"/>
<dbReference type="SUPFAM" id="SSF160104">
    <property type="entry name" value="Acetoacetate decarboxylase-like"/>
    <property type="match status" value="1"/>
</dbReference>
<evidence type="ECO:0000313" key="3">
    <source>
        <dbReference type="Proteomes" id="UP001595821"/>
    </source>
</evidence>
<evidence type="ECO:0000256" key="1">
    <source>
        <dbReference type="SAM" id="Phobius"/>
    </source>
</evidence>
<dbReference type="RefSeq" id="WP_246971839.1">
    <property type="nucleotide sequence ID" value="NZ_CP095397.1"/>
</dbReference>
<reference evidence="2 3" key="1">
    <citation type="journal article" date="2014" name="Int. J. Syst. Evol. Microbiol.">
        <title>Complete genome sequence of Corynebacterium casei LMG S-19264T (=DSM 44701T), isolated from a smear-ripened cheese.</title>
        <authorList>
            <consortium name="US DOE Joint Genome Institute (JGI-PGF)"/>
            <person name="Walter F."/>
            <person name="Albersmeier A."/>
            <person name="Kalinowski J."/>
            <person name="Ruckert C."/>
        </authorList>
    </citation>
    <scope>NUCLEOTIDE SEQUENCE [LARGE SCALE GENOMIC DNA]</scope>
    <source>
        <strain evidence="2 3">IBRC-M 10912</strain>
    </source>
</reference>
<dbReference type="Gene3D" id="2.40.400.10">
    <property type="entry name" value="Acetoacetate decarboxylase-like"/>
    <property type="match status" value="1"/>
</dbReference>
<proteinExistence type="predicted"/>
<organism evidence="2 3">
    <name type="scientific">Natribaculum luteum</name>
    <dbReference type="NCBI Taxonomy" id="1586232"/>
    <lineage>
        <taxon>Archaea</taxon>
        <taxon>Methanobacteriati</taxon>
        <taxon>Methanobacteriota</taxon>
        <taxon>Stenosarchaea group</taxon>
        <taxon>Halobacteria</taxon>
        <taxon>Halobacteriales</taxon>
        <taxon>Natrialbaceae</taxon>
        <taxon>Natribaculum</taxon>
    </lineage>
</organism>
<name>A0ABD5P4L6_9EURY</name>
<dbReference type="Pfam" id="PF06314">
    <property type="entry name" value="ADC"/>
    <property type="match status" value="1"/>
</dbReference>
<gene>
    <name evidence="2" type="ORF">ACFOZ7_19035</name>
</gene>
<keyword evidence="1" id="KW-0472">Membrane</keyword>
<dbReference type="InterPro" id="IPR023375">
    <property type="entry name" value="ADC_dom_sf"/>
</dbReference>
<comment type="caution">
    <text evidence="2">The sequence shown here is derived from an EMBL/GenBank/DDBJ whole genome shotgun (WGS) entry which is preliminary data.</text>
</comment>
<keyword evidence="1" id="KW-1133">Transmembrane helix</keyword>
<evidence type="ECO:0000313" key="2">
    <source>
        <dbReference type="EMBL" id="MFC4248994.1"/>
    </source>
</evidence>
<protein>
    <submittedName>
        <fullName evidence="2">Acetoacetate decarboxylase family protein</fullName>
    </submittedName>
</protein>
<keyword evidence="1" id="KW-0812">Transmembrane</keyword>
<dbReference type="GeneID" id="71852627"/>
<dbReference type="Proteomes" id="UP001595821">
    <property type="component" value="Unassembled WGS sequence"/>
</dbReference>